<protein>
    <submittedName>
        <fullName evidence="9">UTP-GlnB uridylyltransferase, GlnD / adenyl transferase, GlnE</fullName>
    </submittedName>
</protein>
<dbReference type="PATRIC" id="fig|1121405.3.peg.3806"/>
<dbReference type="Proteomes" id="UP000014977">
    <property type="component" value="Unassembled WGS sequence"/>
</dbReference>
<keyword evidence="2 9" id="KW-0548">Nucleotidyltransferase</keyword>
<dbReference type="GO" id="GO:0005829">
    <property type="term" value="C:cytosol"/>
    <property type="evidence" value="ECO:0007669"/>
    <property type="project" value="TreeGrafter"/>
</dbReference>
<comment type="caution">
    <text evidence="9">The sequence shown here is derived from an EMBL/GenBank/DDBJ whole genome shotgun (WGS) entry which is preliminary data.</text>
</comment>
<feature type="domain" description="PII-uridylyltransferase/Glutamine-synthetase adenylyltransferase" evidence="8">
    <location>
        <begin position="833"/>
        <end position="932"/>
    </location>
</feature>
<dbReference type="InterPro" id="IPR023057">
    <property type="entry name" value="GlnE"/>
</dbReference>
<dbReference type="Gene3D" id="1.20.120.1510">
    <property type="match status" value="1"/>
</dbReference>
<dbReference type="HAMAP" id="MF_00802">
    <property type="entry name" value="GlnE"/>
    <property type="match status" value="1"/>
</dbReference>
<evidence type="ECO:0000256" key="2">
    <source>
        <dbReference type="ARBA" id="ARBA00022695"/>
    </source>
</evidence>
<dbReference type="RefSeq" id="WP_020878401.1">
    <property type="nucleotide sequence ID" value="NZ_ATHJ01000115.1"/>
</dbReference>
<dbReference type="InterPro" id="IPR005190">
    <property type="entry name" value="GlnE_rpt_dom"/>
</dbReference>
<dbReference type="GO" id="GO:0000820">
    <property type="term" value="P:regulation of glutamine family amino acid metabolic process"/>
    <property type="evidence" value="ECO:0007669"/>
    <property type="project" value="TreeGrafter"/>
</dbReference>
<organism evidence="9 10">
    <name type="scientific">Desulfococcus multivorans DSM 2059</name>
    <dbReference type="NCBI Taxonomy" id="1121405"/>
    <lineage>
        <taxon>Bacteria</taxon>
        <taxon>Pseudomonadati</taxon>
        <taxon>Thermodesulfobacteriota</taxon>
        <taxon>Desulfobacteria</taxon>
        <taxon>Desulfobacterales</taxon>
        <taxon>Desulfococcaceae</taxon>
        <taxon>Desulfococcus</taxon>
    </lineage>
</organism>
<dbReference type="PANTHER" id="PTHR30621">
    <property type="entry name" value="GLUTAMINE SYNTHETASE ADENYLYLTRANSFERASE"/>
    <property type="match status" value="1"/>
</dbReference>
<dbReference type="OrthoDB" id="9759366at2"/>
<reference evidence="9 10" key="1">
    <citation type="journal article" date="2013" name="Genome Announc.">
        <title>Draft genome sequences for three mercury-methylating, sulfate-reducing bacteria.</title>
        <authorList>
            <person name="Brown S.D."/>
            <person name="Hurt R.A.Jr."/>
            <person name="Gilmour C.C."/>
            <person name="Elias D.A."/>
        </authorList>
    </citation>
    <scope>NUCLEOTIDE SEQUENCE [LARGE SCALE GENOMIC DNA]</scope>
    <source>
        <strain evidence="9 10">DSM 2059</strain>
    </source>
</reference>
<proteinExistence type="inferred from homology"/>
<dbReference type="GO" id="GO:0008882">
    <property type="term" value="F:[glutamate-ammonia-ligase] adenylyltransferase activity"/>
    <property type="evidence" value="ECO:0007669"/>
    <property type="project" value="InterPro"/>
</dbReference>
<evidence type="ECO:0000259" key="7">
    <source>
        <dbReference type="Pfam" id="PF03710"/>
    </source>
</evidence>
<gene>
    <name evidence="9" type="ORF">dsmv_3311</name>
</gene>
<keyword evidence="6" id="KW-0511">Multifunctional enzyme</keyword>
<dbReference type="GO" id="GO:0005524">
    <property type="term" value="F:ATP binding"/>
    <property type="evidence" value="ECO:0007669"/>
    <property type="project" value="UniProtKB-KW"/>
</dbReference>
<evidence type="ECO:0000313" key="9">
    <source>
        <dbReference type="EMBL" id="EPR34472.1"/>
    </source>
</evidence>
<dbReference type="InterPro" id="IPR043519">
    <property type="entry name" value="NT_sf"/>
</dbReference>
<dbReference type="NCBIfam" id="NF008292">
    <property type="entry name" value="PRK11072.1"/>
    <property type="match status" value="1"/>
</dbReference>
<keyword evidence="10" id="KW-1185">Reference proteome</keyword>
<dbReference type="Gene3D" id="1.20.120.330">
    <property type="entry name" value="Nucleotidyltransferases domain 2"/>
    <property type="match status" value="2"/>
</dbReference>
<dbReference type="STRING" id="897.B2D07_01640"/>
<sequence>MSNPIVLSQELAREADKRWDEFRASPAYADAEGYITSELAEFLRRAFAVSDFMLKNCTRNPEMTAALFESGDLFRGYDGEAYARSLAILLEDVEDEAGLSRILRLFRRREMTRIAFRDLSGLADLWETMADLSSLAEGCIAAALSCLYDRHCVALGTPMDGEGHAQKLVVFGMGKLGARELNFSSDIDLIFAYPESGETRGGPRIVTNEEFFIRLSRRLIHVLGANTADGMVFRVDMNLRPYGESGPLAMGFDAMETYYQEQGREWERYAWIKARPLAGDFAAGDRLAAALRPFIYRRYLDFGVFESLREMKQMIALEVKRKGMADNIKLGPGGIREVEFFGQIFQLIRGGVVPALQERRIYTVLSLLVQEGCIAPETCRTLQEAYIFLRRVEHRLQAVNDAQTHVLPKDEPGRARLAAAMGFDGWASFYDCLDAYRAAVHGHFNSLLKMEESAPEKDAAAEPLAEIWDRPRDDADIRSILQSAGYDDPEAAFRCIKSFRDELGDQVLSREGRDRITRLMPLVIAGAGRTDDSCIALERTIDLIRAIRRRTSYVALLLENPHALDHLIRLADTSAWIMRLLARQPVLMDELLDARTLYLPPERSELEASLARNQAKSDPDDLEGHMDALRLFRQINTLKVAAADITNAIPLMRVSDHLSDIAETVLRRVVEMSAVHLFERHGTPPCDPPLLPGERGFAVIAYGKLGGLELGYDSDLDLVFLHSGVGGLSDGRQPVDTTTFYSRLGQRVLHMLSTHTAAGRLYEVDMRLRPSGAAGILVSSVSGFREYQLNEAWTWEKQALVRARPIVGDPRLMDRFQEIRREILAQPRNREALRAEIRDMRARMRRDFPAPEPGQFDLKQGVGGMVDIEFLVQYLVLLESHRRPEILRWTDNVRLIRSLADARIIDEITAYFLRKAYLTYRSMGHKLSLREKPARVSDDRFIELRERVTAVWRRYVGTDSTS</sequence>
<name>S7TBE0_DESML</name>
<evidence type="ECO:0000256" key="4">
    <source>
        <dbReference type="ARBA" id="ARBA00022840"/>
    </source>
</evidence>
<feature type="domain" description="PII-uridylyltransferase/Glutamine-synthetase adenylyltransferase" evidence="8">
    <location>
        <begin position="309"/>
        <end position="447"/>
    </location>
</feature>
<dbReference type="EMBL" id="ATHJ01000115">
    <property type="protein sequence ID" value="EPR34472.1"/>
    <property type="molecule type" value="Genomic_DNA"/>
</dbReference>
<dbReference type="Gene3D" id="1.10.4050.10">
    <property type="entry name" value="Glutamine synthase adenylyltransferase GlnE"/>
    <property type="match status" value="1"/>
</dbReference>
<keyword evidence="5" id="KW-0460">Magnesium</keyword>
<dbReference type="PANTHER" id="PTHR30621:SF0">
    <property type="entry name" value="BIFUNCTIONAL GLUTAMINE SYNTHETASE ADENYLYLTRANSFERASE_ADENYLYL-REMOVING ENZYME"/>
    <property type="match status" value="1"/>
</dbReference>
<dbReference type="AlphaFoldDB" id="S7TBE0"/>
<evidence type="ECO:0000259" key="8">
    <source>
        <dbReference type="Pfam" id="PF08335"/>
    </source>
</evidence>
<accession>S7TBE0</accession>
<feature type="domain" description="Glutamate-ammonia ligase adenylyltransferase repeated" evidence="7">
    <location>
        <begin position="565"/>
        <end position="818"/>
    </location>
</feature>
<evidence type="ECO:0000256" key="5">
    <source>
        <dbReference type="ARBA" id="ARBA00022842"/>
    </source>
</evidence>
<evidence type="ECO:0000313" key="10">
    <source>
        <dbReference type="Proteomes" id="UP000014977"/>
    </source>
</evidence>
<dbReference type="SUPFAM" id="SSF81593">
    <property type="entry name" value="Nucleotidyltransferase substrate binding subunit/domain"/>
    <property type="match status" value="2"/>
</dbReference>
<feature type="domain" description="Glutamate-ammonia ligase adenylyltransferase repeated" evidence="7">
    <location>
        <begin position="43"/>
        <end position="284"/>
    </location>
</feature>
<keyword evidence="1 9" id="KW-0808">Transferase</keyword>
<dbReference type="FunFam" id="1.20.120.330:FF:000005">
    <property type="entry name" value="Bifunctional glutamine synthetase adenylyltransferase/adenylyl-removing enzyme"/>
    <property type="match status" value="1"/>
</dbReference>
<evidence type="ECO:0000256" key="1">
    <source>
        <dbReference type="ARBA" id="ARBA00022679"/>
    </source>
</evidence>
<dbReference type="CDD" id="cd05401">
    <property type="entry name" value="NT_GlnE_GlnD_like"/>
    <property type="match status" value="2"/>
</dbReference>
<evidence type="ECO:0000256" key="6">
    <source>
        <dbReference type="ARBA" id="ARBA00023268"/>
    </source>
</evidence>
<dbReference type="FunFam" id="3.30.460.10:FF:000009">
    <property type="entry name" value="Bifunctional glutamine synthetase adenylyltransferase/adenylyl-removing enzyme"/>
    <property type="match status" value="1"/>
</dbReference>
<dbReference type="SUPFAM" id="SSF81301">
    <property type="entry name" value="Nucleotidyltransferase"/>
    <property type="match status" value="2"/>
</dbReference>
<dbReference type="eggNOG" id="COG1391">
    <property type="taxonomic scope" value="Bacteria"/>
</dbReference>
<keyword evidence="3" id="KW-0547">Nucleotide-binding</keyword>
<dbReference type="Gene3D" id="3.30.460.10">
    <property type="entry name" value="Beta Polymerase, domain 2"/>
    <property type="match status" value="2"/>
</dbReference>
<dbReference type="InterPro" id="IPR013546">
    <property type="entry name" value="PII_UdlTrfase/GS_AdlTrfase"/>
</dbReference>
<evidence type="ECO:0000256" key="3">
    <source>
        <dbReference type="ARBA" id="ARBA00022741"/>
    </source>
</evidence>
<keyword evidence="4" id="KW-0067">ATP-binding</keyword>
<dbReference type="Pfam" id="PF08335">
    <property type="entry name" value="GlnD_UR_UTase"/>
    <property type="match status" value="2"/>
</dbReference>
<dbReference type="Pfam" id="PF03710">
    <property type="entry name" value="GlnE"/>
    <property type="match status" value="2"/>
</dbReference>